<keyword evidence="2" id="KW-1185">Reference proteome</keyword>
<evidence type="ECO:0000313" key="2">
    <source>
        <dbReference type="Proteomes" id="UP000490980"/>
    </source>
</evidence>
<dbReference type="GO" id="GO:0004392">
    <property type="term" value="F:heme oxygenase (decyclizing) activity"/>
    <property type="evidence" value="ECO:0007669"/>
    <property type="project" value="InterPro"/>
</dbReference>
<accession>A0A7X5ZJ54</accession>
<dbReference type="GO" id="GO:0006788">
    <property type="term" value="P:heme oxidation"/>
    <property type="evidence" value="ECO:0007669"/>
    <property type="project" value="InterPro"/>
</dbReference>
<dbReference type="Pfam" id="PF01126">
    <property type="entry name" value="Heme_oxygenase"/>
    <property type="match status" value="1"/>
</dbReference>
<dbReference type="RefSeq" id="WP_166949279.1">
    <property type="nucleotide sequence ID" value="NZ_JAARLZ010000007.1"/>
</dbReference>
<dbReference type="InterPro" id="IPR016053">
    <property type="entry name" value="Haem_Oase-like"/>
</dbReference>
<organism evidence="1 2">
    <name type="scientific">Luteibacter anthropi</name>
    <dbReference type="NCBI Taxonomy" id="564369"/>
    <lineage>
        <taxon>Bacteria</taxon>
        <taxon>Pseudomonadati</taxon>
        <taxon>Pseudomonadota</taxon>
        <taxon>Gammaproteobacteria</taxon>
        <taxon>Lysobacterales</taxon>
        <taxon>Rhodanobacteraceae</taxon>
        <taxon>Luteibacter</taxon>
    </lineage>
</organism>
<dbReference type="InterPro" id="IPR016084">
    <property type="entry name" value="Haem_Oase-like_multi-hlx"/>
</dbReference>
<dbReference type="EMBL" id="JAARLZ010000007">
    <property type="protein sequence ID" value="NII07416.1"/>
    <property type="molecule type" value="Genomic_DNA"/>
</dbReference>
<gene>
    <name evidence="1" type="ORF">HBF25_13600</name>
</gene>
<protein>
    <submittedName>
        <fullName evidence="1">Biliverdin-producing heme oxygenase</fullName>
    </submittedName>
</protein>
<dbReference type="CDD" id="cd19166">
    <property type="entry name" value="HemeO-bac"/>
    <property type="match status" value="1"/>
</dbReference>
<dbReference type="Gene3D" id="1.20.910.10">
    <property type="entry name" value="Heme oxygenase-like"/>
    <property type="match status" value="1"/>
</dbReference>
<evidence type="ECO:0000313" key="1">
    <source>
        <dbReference type="EMBL" id="NII07416.1"/>
    </source>
</evidence>
<reference evidence="1 2" key="1">
    <citation type="submission" date="2020-03" db="EMBL/GenBank/DDBJ databases">
        <authorList>
            <person name="Lai Q."/>
        </authorList>
    </citation>
    <scope>NUCLEOTIDE SEQUENCE [LARGE SCALE GENOMIC DNA]</scope>
    <source>
        <strain evidence="1 2">CCUG 25036</strain>
    </source>
</reference>
<dbReference type="Proteomes" id="UP000490980">
    <property type="component" value="Unassembled WGS sequence"/>
</dbReference>
<dbReference type="AlphaFoldDB" id="A0A7X5ZJ54"/>
<proteinExistence type="predicted"/>
<dbReference type="SUPFAM" id="SSF48613">
    <property type="entry name" value="Heme oxygenase-like"/>
    <property type="match status" value="1"/>
</dbReference>
<comment type="caution">
    <text evidence="1">The sequence shown here is derived from an EMBL/GenBank/DDBJ whole genome shotgun (WGS) entry which is preliminary data.</text>
</comment>
<name>A0A7X5ZJ54_9GAMM</name>
<sequence length="193" mass="21234">MTTIDITSRARRLAEATRPMHSELDKLIMAGQPFASRENYTRFLRMQYRLHRAADPLFHHAAYAVMLPDLPERRRLPALMDDMIALGVERPEKDASPFADGVDPATGLGWLYVIEGSNLGAAILLKLAAKLDITPGFGASHLATPEDGRAGHWRGFVSALDAAELDDNQERRAVEGAKAAFAHALVLTRECFA</sequence>